<evidence type="ECO:0000313" key="2">
    <source>
        <dbReference type="Proteomes" id="UP000244077"/>
    </source>
</evidence>
<evidence type="ECO:0008006" key="3">
    <source>
        <dbReference type="Google" id="ProtNLM"/>
    </source>
</evidence>
<name>A0A2T5HSH6_9RHOB</name>
<dbReference type="InterPro" id="IPR036249">
    <property type="entry name" value="Thioredoxin-like_sf"/>
</dbReference>
<organism evidence="1 2">
    <name type="scientific">Celeribacter persicus</name>
    <dbReference type="NCBI Taxonomy" id="1651082"/>
    <lineage>
        <taxon>Bacteria</taxon>
        <taxon>Pseudomonadati</taxon>
        <taxon>Pseudomonadota</taxon>
        <taxon>Alphaproteobacteria</taxon>
        <taxon>Rhodobacterales</taxon>
        <taxon>Roseobacteraceae</taxon>
        <taxon>Celeribacter</taxon>
    </lineage>
</organism>
<accession>A0A2T5HSH6</accession>
<keyword evidence="2" id="KW-1185">Reference proteome</keyword>
<dbReference type="Gene3D" id="3.40.30.10">
    <property type="entry name" value="Glutaredoxin"/>
    <property type="match status" value="1"/>
</dbReference>
<dbReference type="OrthoDB" id="7362982at2"/>
<dbReference type="AlphaFoldDB" id="A0A2T5HSH6"/>
<dbReference type="Proteomes" id="UP000244077">
    <property type="component" value="Unassembled WGS sequence"/>
</dbReference>
<dbReference type="EMBL" id="QAOH01000004">
    <property type="protein sequence ID" value="PTQ74524.1"/>
    <property type="molecule type" value="Genomic_DNA"/>
</dbReference>
<protein>
    <recommendedName>
        <fullName evidence="3">Thioredoxin-like protein</fullName>
    </recommendedName>
</protein>
<reference evidence="1 2" key="1">
    <citation type="submission" date="2018-04" db="EMBL/GenBank/DDBJ databases">
        <title>Genomic Encyclopedia of Archaeal and Bacterial Type Strains, Phase II (KMG-II): from individual species to whole genera.</title>
        <authorList>
            <person name="Goeker M."/>
        </authorList>
    </citation>
    <scope>NUCLEOTIDE SEQUENCE [LARGE SCALE GENOMIC DNA]</scope>
    <source>
        <strain evidence="1 2">DSM 100434</strain>
    </source>
</reference>
<gene>
    <name evidence="1" type="ORF">C8N42_104168</name>
</gene>
<proteinExistence type="predicted"/>
<evidence type="ECO:0000313" key="1">
    <source>
        <dbReference type="EMBL" id="PTQ74524.1"/>
    </source>
</evidence>
<comment type="caution">
    <text evidence="1">The sequence shown here is derived from an EMBL/GenBank/DDBJ whole genome shotgun (WGS) entry which is preliminary data.</text>
</comment>
<dbReference type="SUPFAM" id="SSF52833">
    <property type="entry name" value="Thioredoxin-like"/>
    <property type="match status" value="1"/>
</dbReference>
<sequence>MSHPSIGIHMLTRILASAALSLGLILPTAAMELVMVEQDGCAYCARWNAEIAPIYPKTPEGDYAPLRRVDLRAPRPENLDFKGPVIFTPTFILVDEGVEQGRIEGYAGDEIFWTMLTMLLRDHSDFAPPETQPEVEGSRTGN</sequence>